<dbReference type="SUPFAM" id="SSF103473">
    <property type="entry name" value="MFS general substrate transporter"/>
    <property type="match status" value="1"/>
</dbReference>
<comment type="caution">
    <text evidence="6">The sequence shown here is derived from an EMBL/GenBank/DDBJ whole genome shotgun (WGS) entry which is preliminary data.</text>
</comment>
<feature type="transmembrane region" description="Helical" evidence="4">
    <location>
        <begin position="294"/>
        <end position="317"/>
    </location>
</feature>
<feature type="transmembrane region" description="Helical" evidence="4">
    <location>
        <begin position="361"/>
        <end position="381"/>
    </location>
</feature>
<dbReference type="GeneID" id="63850136"/>
<feature type="transmembrane region" description="Helical" evidence="4">
    <location>
        <begin position="186"/>
        <end position="209"/>
    </location>
</feature>
<evidence type="ECO:0000256" key="4">
    <source>
        <dbReference type="SAM" id="Phobius"/>
    </source>
</evidence>
<protein>
    <submittedName>
        <fullName evidence="6">MFS general substrate transporter</fullName>
    </submittedName>
</protein>
<dbReference type="InterPro" id="IPR011701">
    <property type="entry name" value="MFS"/>
</dbReference>
<dbReference type="EMBL" id="ML976615">
    <property type="protein sequence ID" value="KAF1847746.1"/>
    <property type="molecule type" value="Genomic_DNA"/>
</dbReference>
<dbReference type="GO" id="GO:0022857">
    <property type="term" value="F:transmembrane transporter activity"/>
    <property type="evidence" value="ECO:0007669"/>
    <property type="project" value="InterPro"/>
</dbReference>
<feature type="transmembrane region" description="Helical" evidence="4">
    <location>
        <begin position="329"/>
        <end position="349"/>
    </location>
</feature>
<dbReference type="RefSeq" id="XP_040790309.1">
    <property type="nucleotide sequence ID" value="XM_040932885.1"/>
</dbReference>
<feature type="region of interest" description="Disordered" evidence="3">
    <location>
        <begin position="1"/>
        <end position="65"/>
    </location>
</feature>
<sequence>MSVTADIEKAFPARNVDDQETLGHHDPNYTFSNKSSQPPPPRHEEDEEEEITRIPTHSSQASRPKKSVLGLAKTITARSCASVIDPGPPPDGGAKAWTQAFMGHFVVFNTWGMIATFGVFQQHYTLDLGLEPSAVSWVGSMQMLGHFSLGILTGRLFDAGYFYWTMIPGMLISAVGMFMTSLCTQYWHFFLAQGVMNGLGNGMQFAPALSLVTTYFSTNRSVALAIMASGSATGGLVYPTIARQLLPRIGFPWTVRAMGFIMLAVGALYCSLLKPRLPPRKSGPMFEFSAFRELPYALFCIAIFLICLGQYFAFYYISSFAVDILHLPYGTSINVLLVLNGIGVLGRLVPSYFADKFTGPYNILIPFCFISAIALFFWPFVKGEAGLFGWCITFGFFVAGFQGIFPSALTTLTKDMSKVGTRNGQGFAVVGLGTFIGPPIAGALIQNYGGGYLVAQMFAGTAVFLGSVILVIGRCSITGWKFKVRA</sequence>
<gene>
    <name evidence="6" type="ORF">K460DRAFT_363784</name>
</gene>
<feature type="transmembrane region" description="Helical" evidence="4">
    <location>
        <begin position="387"/>
        <end position="405"/>
    </location>
</feature>
<comment type="subcellular location">
    <subcellularLocation>
        <location evidence="1">Membrane</location>
        <topology evidence="1">Multi-pass membrane protein</topology>
    </subcellularLocation>
</comment>
<feature type="transmembrane region" description="Helical" evidence="4">
    <location>
        <begin position="134"/>
        <end position="154"/>
    </location>
</feature>
<feature type="transmembrane region" description="Helical" evidence="4">
    <location>
        <begin position="426"/>
        <end position="445"/>
    </location>
</feature>
<evidence type="ECO:0000256" key="1">
    <source>
        <dbReference type="ARBA" id="ARBA00004141"/>
    </source>
</evidence>
<dbReference type="GO" id="GO:0016020">
    <property type="term" value="C:membrane"/>
    <property type="evidence" value="ECO:0007669"/>
    <property type="project" value="UniProtKB-SubCell"/>
</dbReference>
<feature type="transmembrane region" description="Helical" evidence="4">
    <location>
        <begin position="451"/>
        <end position="473"/>
    </location>
</feature>
<name>A0A9P4L9X6_9PLEO</name>
<dbReference type="InterPro" id="IPR050327">
    <property type="entry name" value="Proton-linked_MCT"/>
</dbReference>
<evidence type="ECO:0000256" key="2">
    <source>
        <dbReference type="ARBA" id="ARBA00006727"/>
    </source>
</evidence>
<feature type="domain" description="Major facilitator superfamily (MFS) profile" evidence="5">
    <location>
        <begin position="96"/>
        <end position="478"/>
    </location>
</feature>
<keyword evidence="4" id="KW-0812">Transmembrane</keyword>
<dbReference type="PANTHER" id="PTHR11360:SF130">
    <property type="entry name" value="MAJOR FACILITATOR SUPERFAMILY (MFS) PROFILE DOMAIN-CONTAINING PROTEIN-RELATED"/>
    <property type="match status" value="1"/>
</dbReference>
<evidence type="ECO:0000313" key="7">
    <source>
        <dbReference type="Proteomes" id="UP000800039"/>
    </source>
</evidence>
<feature type="transmembrane region" description="Helical" evidence="4">
    <location>
        <begin position="221"/>
        <end position="241"/>
    </location>
</feature>
<evidence type="ECO:0000256" key="3">
    <source>
        <dbReference type="SAM" id="MobiDB-lite"/>
    </source>
</evidence>
<dbReference type="PROSITE" id="PS50850">
    <property type="entry name" value="MFS"/>
    <property type="match status" value="1"/>
</dbReference>
<dbReference type="Gene3D" id="1.20.1250.20">
    <property type="entry name" value="MFS general substrate transporter like domains"/>
    <property type="match status" value="2"/>
</dbReference>
<feature type="transmembrane region" description="Helical" evidence="4">
    <location>
        <begin position="101"/>
        <end position="122"/>
    </location>
</feature>
<dbReference type="Pfam" id="PF07690">
    <property type="entry name" value="MFS_1"/>
    <property type="match status" value="1"/>
</dbReference>
<dbReference type="InterPro" id="IPR020846">
    <property type="entry name" value="MFS_dom"/>
</dbReference>
<feature type="transmembrane region" description="Helical" evidence="4">
    <location>
        <begin position="253"/>
        <end position="273"/>
    </location>
</feature>
<accession>A0A9P4L9X6</accession>
<keyword evidence="7" id="KW-1185">Reference proteome</keyword>
<keyword evidence="4" id="KW-1133">Transmembrane helix</keyword>
<dbReference type="Proteomes" id="UP000800039">
    <property type="component" value="Unassembled WGS sequence"/>
</dbReference>
<feature type="compositionally biased region" description="Basic and acidic residues" evidence="3">
    <location>
        <begin position="1"/>
        <end position="27"/>
    </location>
</feature>
<feature type="transmembrane region" description="Helical" evidence="4">
    <location>
        <begin position="161"/>
        <end position="180"/>
    </location>
</feature>
<evidence type="ECO:0000313" key="6">
    <source>
        <dbReference type="EMBL" id="KAF1847746.1"/>
    </source>
</evidence>
<reference evidence="6" key="1">
    <citation type="submission" date="2020-01" db="EMBL/GenBank/DDBJ databases">
        <authorList>
            <consortium name="DOE Joint Genome Institute"/>
            <person name="Haridas S."/>
            <person name="Albert R."/>
            <person name="Binder M."/>
            <person name="Bloem J."/>
            <person name="Labutti K."/>
            <person name="Salamov A."/>
            <person name="Andreopoulos B."/>
            <person name="Baker S.E."/>
            <person name="Barry K."/>
            <person name="Bills G."/>
            <person name="Bluhm B.H."/>
            <person name="Cannon C."/>
            <person name="Castanera R."/>
            <person name="Culley D.E."/>
            <person name="Daum C."/>
            <person name="Ezra D."/>
            <person name="Gonzalez J.B."/>
            <person name="Henrissat B."/>
            <person name="Kuo A."/>
            <person name="Liang C."/>
            <person name="Lipzen A."/>
            <person name="Lutzoni F."/>
            <person name="Magnuson J."/>
            <person name="Mondo S."/>
            <person name="Nolan M."/>
            <person name="Ohm R."/>
            <person name="Pangilinan J."/>
            <person name="Park H.-J."/>
            <person name="Ramirez L."/>
            <person name="Alfaro M."/>
            <person name="Sun H."/>
            <person name="Tritt A."/>
            <person name="Yoshinaga Y."/>
            <person name="Zwiers L.-H."/>
            <person name="Turgeon B.G."/>
            <person name="Goodwin S.B."/>
            <person name="Spatafora J.W."/>
            <person name="Crous P.W."/>
            <person name="Grigoriev I.V."/>
        </authorList>
    </citation>
    <scope>NUCLEOTIDE SEQUENCE</scope>
    <source>
        <strain evidence="6">CBS 394.84</strain>
    </source>
</reference>
<dbReference type="PANTHER" id="PTHR11360">
    <property type="entry name" value="MONOCARBOXYLATE TRANSPORTER"/>
    <property type="match status" value="1"/>
</dbReference>
<dbReference type="AlphaFoldDB" id="A0A9P4L9X6"/>
<keyword evidence="4" id="KW-0472">Membrane</keyword>
<comment type="similarity">
    <text evidence="2">Belongs to the major facilitator superfamily. Monocarboxylate porter (TC 2.A.1.13) family.</text>
</comment>
<dbReference type="OrthoDB" id="6499973at2759"/>
<evidence type="ECO:0000259" key="5">
    <source>
        <dbReference type="PROSITE" id="PS50850"/>
    </source>
</evidence>
<proteinExistence type="inferred from homology"/>
<organism evidence="6 7">
    <name type="scientific">Cucurbitaria berberidis CBS 394.84</name>
    <dbReference type="NCBI Taxonomy" id="1168544"/>
    <lineage>
        <taxon>Eukaryota</taxon>
        <taxon>Fungi</taxon>
        <taxon>Dikarya</taxon>
        <taxon>Ascomycota</taxon>
        <taxon>Pezizomycotina</taxon>
        <taxon>Dothideomycetes</taxon>
        <taxon>Pleosporomycetidae</taxon>
        <taxon>Pleosporales</taxon>
        <taxon>Pleosporineae</taxon>
        <taxon>Cucurbitariaceae</taxon>
        <taxon>Cucurbitaria</taxon>
    </lineage>
</organism>
<dbReference type="InterPro" id="IPR036259">
    <property type="entry name" value="MFS_trans_sf"/>
</dbReference>